<dbReference type="Pfam" id="PF00593">
    <property type="entry name" value="TonB_dep_Rec_b-barrel"/>
    <property type="match status" value="1"/>
</dbReference>
<dbReference type="PANTHER" id="PTHR30069">
    <property type="entry name" value="TONB-DEPENDENT OUTER MEMBRANE RECEPTOR"/>
    <property type="match status" value="1"/>
</dbReference>
<evidence type="ECO:0000259" key="12">
    <source>
        <dbReference type="Pfam" id="PF07715"/>
    </source>
</evidence>
<keyword evidence="5 9" id="KW-0798">TonB box</keyword>
<evidence type="ECO:0000256" key="1">
    <source>
        <dbReference type="ARBA" id="ARBA00004571"/>
    </source>
</evidence>
<gene>
    <name evidence="13" type="ORF">ABS767_03910</name>
</gene>
<organism evidence="13 14">
    <name type="scientific">Sphingomonas plantiphila</name>
    <dbReference type="NCBI Taxonomy" id="3163295"/>
    <lineage>
        <taxon>Bacteria</taxon>
        <taxon>Pseudomonadati</taxon>
        <taxon>Pseudomonadota</taxon>
        <taxon>Alphaproteobacteria</taxon>
        <taxon>Sphingomonadales</taxon>
        <taxon>Sphingomonadaceae</taxon>
        <taxon>Sphingomonas</taxon>
    </lineage>
</organism>
<sequence length="679" mass="71081">MRGAPLVFLLALPFPVAAQEIVITGRGLDAPPGDAAYAVAEIDRARIEDSGSGRIEDVLRDVAGVAQFRRADSRSSHPTAQGISLRGIGGNASSRALLLLDGVPQADPFGGWVPFPAYLPQRLAGVRITRGGGSGYHGAGALAGTVELTSASADELGPLALNGWYGSRESIDLVATGGARLGAGEVTAAAQFARGDGFVPTVAEDRGVADRAAPYRQASLALRGVAPVAPDVELQANLSAFTDSRERGTAFTPVDSSGADASVRLVGRGAWRWSALAYLQHRDFSSGFASVDAMRATATPVLDQHVPARGHGARIEIEPPLGSGITLRLGADRRSVQGRTQERYSFVSGAPTRRRTAGGASDTTGAFADLSIERGDWTLSGGARLDRWTIRDGNLFEAPLAAGAPLTNIGFADRSGWEASGRAGLAWRASEAVTLRAAGYTGWRLPTLNELYRPFRAGTDATAANALLDPERLRGVEIGVDLTPSAGLSLRATGFLNRLDNAIGNVTLGTGPGSFPGVGFVPAGGAYRQRLNLDAVDARGVELDLRWQAGPWRASASWAYTDTRVDASAAAAALDGKRPAQTAPHQLSASLGYHGERAAGSVTARYAAAQFEDDLNDRALADALTFDARLSLPLNDAIGLELRGENLADARVETGVSGTGVIERATPRTLWIGFSYRMR</sequence>
<keyword evidence="4 8" id="KW-0812">Transmembrane</keyword>
<dbReference type="InterPro" id="IPR036942">
    <property type="entry name" value="Beta-barrel_TonB_sf"/>
</dbReference>
<evidence type="ECO:0000313" key="14">
    <source>
        <dbReference type="Proteomes" id="UP001629244"/>
    </source>
</evidence>
<dbReference type="PANTHER" id="PTHR30069:SF37">
    <property type="entry name" value="FERRIC VIBRIOBACTIN RECEPTOR VIUA"/>
    <property type="match status" value="1"/>
</dbReference>
<dbReference type="InterPro" id="IPR000531">
    <property type="entry name" value="Beta-barrel_TonB"/>
</dbReference>
<name>A0ABW8YJI7_9SPHN</name>
<feature type="signal peptide" evidence="10">
    <location>
        <begin position="1"/>
        <end position="18"/>
    </location>
</feature>
<dbReference type="Pfam" id="PF07715">
    <property type="entry name" value="Plug"/>
    <property type="match status" value="1"/>
</dbReference>
<evidence type="ECO:0000256" key="4">
    <source>
        <dbReference type="ARBA" id="ARBA00022692"/>
    </source>
</evidence>
<comment type="similarity">
    <text evidence="8 9">Belongs to the TonB-dependent receptor family.</text>
</comment>
<keyword evidence="14" id="KW-1185">Reference proteome</keyword>
<keyword evidence="13" id="KW-0675">Receptor</keyword>
<feature type="chain" id="PRO_5046324353" evidence="10">
    <location>
        <begin position="19"/>
        <end position="679"/>
    </location>
</feature>
<dbReference type="InterPro" id="IPR012910">
    <property type="entry name" value="Plug_dom"/>
</dbReference>
<dbReference type="Gene3D" id="2.40.170.20">
    <property type="entry name" value="TonB-dependent receptor, beta-barrel domain"/>
    <property type="match status" value="1"/>
</dbReference>
<evidence type="ECO:0000256" key="6">
    <source>
        <dbReference type="ARBA" id="ARBA00023136"/>
    </source>
</evidence>
<dbReference type="Proteomes" id="UP001629244">
    <property type="component" value="Unassembled WGS sequence"/>
</dbReference>
<evidence type="ECO:0000256" key="3">
    <source>
        <dbReference type="ARBA" id="ARBA00022452"/>
    </source>
</evidence>
<dbReference type="Gene3D" id="2.170.130.10">
    <property type="entry name" value="TonB-dependent receptor, plug domain"/>
    <property type="match status" value="1"/>
</dbReference>
<keyword evidence="2 8" id="KW-0813">Transport</keyword>
<keyword evidence="6 8" id="KW-0472">Membrane</keyword>
<evidence type="ECO:0000256" key="8">
    <source>
        <dbReference type="PROSITE-ProRule" id="PRU01360"/>
    </source>
</evidence>
<evidence type="ECO:0000256" key="10">
    <source>
        <dbReference type="SAM" id="SignalP"/>
    </source>
</evidence>
<evidence type="ECO:0000256" key="5">
    <source>
        <dbReference type="ARBA" id="ARBA00023077"/>
    </source>
</evidence>
<proteinExistence type="inferred from homology"/>
<evidence type="ECO:0000256" key="7">
    <source>
        <dbReference type="ARBA" id="ARBA00023237"/>
    </source>
</evidence>
<accession>A0ABW8YJI7</accession>
<keyword evidence="3 8" id="KW-1134">Transmembrane beta strand</keyword>
<keyword evidence="7 8" id="KW-0998">Cell outer membrane</keyword>
<dbReference type="PROSITE" id="PS52016">
    <property type="entry name" value="TONB_DEPENDENT_REC_3"/>
    <property type="match status" value="1"/>
</dbReference>
<comment type="caution">
    <text evidence="13">The sequence shown here is derived from an EMBL/GenBank/DDBJ whole genome shotgun (WGS) entry which is preliminary data.</text>
</comment>
<feature type="domain" description="TonB-dependent receptor-like beta-barrel" evidence="11">
    <location>
        <begin position="255"/>
        <end position="647"/>
    </location>
</feature>
<dbReference type="RefSeq" id="WP_408077051.1">
    <property type="nucleotide sequence ID" value="NZ_JBELQC010000001.1"/>
</dbReference>
<protein>
    <submittedName>
        <fullName evidence="13">TonB-dependent receptor</fullName>
    </submittedName>
</protein>
<reference evidence="13 14" key="1">
    <citation type="submission" date="2024-06" db="EMBL/GenBank/DDBJ databases">
        <authorList>
            <person name="Kaempfer P."/>
            <person name="Viver T."/>
        </authorList>
    </citation>
    <scope>NUCLEOTIDE SEQUENCE [LARGE SCALE GENOMIC DNA]</scope>
    <source>
        <strain evidence="13 14">ST-64</strain>
    </source>
</reference>
<evidence type="ECO:0000313" key="13">
    <source>
        <dbReference type="EMBL" id="MFL9840100.1"/>
    </source>
</evidence>
<dbReference type="InterPro" id="IPR037066">
    <property type="entry name" value="Plug_dom_sf"/>
</dbReference>
<evidence type="ECO:0000259" key="11">
    <source>
        <dbReference type="Pfam" id="PF00593"/>
    </source>
</evidence>
<evidence type="ECO:0000256" key="9">
    <source>
        <dbReference type="RuleBase" id="RU003357"/>
    </source>
</evidence>
<dbReference type="InterPro" id="IPR039426">
    <property type="entry name" value="TonB-dep_rcpt-like"/>
</dbReference>
<dbReference type="SUPFAM" id="SSF56935">
    <property type="entry name" value="Porins"/>
    <property type="match status" value="1"/>
</dbReference>
<dbReference type="EMBL" id="JBELQC010000001">
    <property type="protein sequence ID" value="MFL9840100.1"/>
    <property type="molecule type" value="Genomic_DNA"/>
</dbReference>
<feature type="domain" description="TonB-dependent receptor plug" evidence="12">
    <location>
        <begin position="34"/>
        <end position="145"/>
    </location>
</feature>
<comment type="subcellular location">
    <subcellularLocation>
        <location evidence="1 8">Cell outer membrane</location>
        <topology evidence="1 8">Multi-pass membrane protein</topology>
    </subcellularLocation>
</comment>
<evidence type="ECO:0000256" key="2">
    <source>
        <dbReference type="ARBA" id="ARBA00022448"/>
    </source>
</evidence>
<keyword evidence="10" id="KW-0732">Signal</keyword>